<reference evidence="1 2" key="1">
    <citation type="submission" date="2014-01" db="EMBL/GenBank/DDBJ databases">
        <authorList>
            <person name="Dobos K."/>
            <person name="Lenaerts A."/>
            <person name="Ordway D."/>
            <person name="DeGroote M.A."/>
            <person name="Parker T."/>
            <person name="Sizemore C."/>
            <person name="Tallon L.J."/>
            <person name="Sadzewicz L.K."/>
            <person name="Sengamalay N."/>
            <person name="Fraser C.M."/>
            <person name="Hine E."/>
            <person name="Shefchek K.A."/>
            <person name="Das S.P."/>
            <person name="Tettelin H."/>
        </authorList>
    </citation>
    <scope>NUCLEOTIDE SEQUENCE [LARGE SCALE GENOMIC DNA]</scope>
    <source>
        <strain evidence="1 2">Harvey</strain>
    </source>
</reference>
<dbReference type="EMBL" id="JAOL01000131">
    <property type="protein sequence ID" value="EUA88986.1"/>
    <property type="molecule type" value="Genomic_DNA"/>
</dbReference>
<evidence type="ECO:0000313" key="1">
    <source>
        <dbReference type="EMBL" id="EUA88986.1"/>
    </source>
</evidence>
<organism evidence="1 2">
    <name type="scientific">Mycobacterium ulcerans str. Harvey</name>
    <dbReference type="NCBI Taxonomy" id="1299332"/>
    <lineage>
        <taxon>Bacteria</taxon>
        <taxon>Bacillati</taxon>
        <taxon>Actinomycetota</taxon>
        <taxon>Actinomycetes</taxon>
        <taxon>Mycobacteriales</taxon>
        <taxon>Mycobacteriaceae</taxon>
        <taxon>Mycobacterium</taxon>
        <taxon>Mycobacterium ulcerans group</taxon>
    </lineage>
</organism>
<sequence>MATARRRPGPLRRRVNRLALAPSRRAAASACCHANMVAAFKLAGVALSFDNSAVAATFVLADAFDM</sequence>
<keyword evidence="2" id="KW-1185">Reference proteome</keyword>
<comment type="caution">
    <text evidence="1">The sequence shown here is derived from an EMBL/GenBank/DDBJ whole genome shotgun (WGS) entry which is preliminary data.</text>
</comment>
<proteinExistence type="predicted"/>
<protein>
    <submittedName>
        <fullName evidence="1">Uncharacterized protein</fullName>
    </submittedName>
</protein>
<name>A0ABN0QWE9_MYCUL</name>
<accession>A0ABN0QWE9</accession>
<dbReference type="Proteomes" id="UP000020681">
    <property type="component" value="Unassembled WGS sequence"/>
</dbReference>
<evidence type="ECO:0000313" key="2">
    <source>
        <dbReference type="Proteomes" id="UP000020681"/>
    </source>
</evidence>
<gene>
    <name evidence="1" type="ORF">I551_4531</name>
</gene>